<dbReference type="Proteomes" id="UP000232003">
    <property type="component" value="Chromosome"/>
</dbReference>
<keyword evidence="3" id="KW-1185">Reference proteome</keyword>
<proteinExistence type="predicted"/>
<name>A0A2K8SYD6_9NOSO</name>
<feature type="compositionally biased region" description="Basic and acidic residues" evidence="1">
    <location>
        <begin position="14"/>
        <end position="24"/>
    </location>
</feature>
<dbReference type="AlphaFoldDB" id="A0A2K8SYD6"/>
<feature type="compositionally biased region" description="Polar residues" evidence="1">
    <location>
        <begin position="1"/>
        <end position="13"/>
    </location>
</feature>
<reference evidence="2 3" key="1">
    <citation type="submission" date="2017-11" db="EMBL/GenBank/DDBJ databases">
        <title>Complete genome of a free-living desiccation-tolerant cyanobacterium and its photosynthetic adaptation to extreme terrestrial habitat.</title>
        <authorList>
            <person name="Shang J."/>
        </authorList>
    </citation>
    <scope>NUCLEOTIDE SEQUENCE [LARGE SCALE GENOMIC DNA]</scope>
    <source>
        <strain evidence="2 3">CCNUN1</strain>
    </source>
</reference>
<evidence type="ECO:0000313" key="3">
    <source>
        <dbReference type="Proteomes" id="UP000232003"/>
    </source>
</evidence>
<evidence type="ECO:0000313" key="2">
    <source>
        <dbReference type="EMBL" id="AUB40459.1"/>
    </source>
</evidence>
<dbReference type="OrthoDB" id="488005at2"/>
<organism evidence="2 3">
    <name type="scientific">Nostoc flagelliforme CCNUN1</name>
    <dbReference type="NCBI Taxonomy" id="2038116"/>
    <lineage>
        <taxon>Bacteria</taxon>
        <taxon>Bacillati</taxon>
        <taxon>Cyanobacteriota</taxon>
        <taxon>Cyanophyceae</taxon>
        <taxon>Nostocales</taxon>
        <taxon>Nostocaceae</taxon>
        <taxon>Nostoc</taxon>
    </lineage>
</organism>
<feature type="region of interest" description="Disordered" evidence="1">
    <location>
        <begin position="1"/>
        <end position="40"/>
    </location>
</feature>
<sequence length="122" mass="13424">MEALEATSNGNKTAKTEDKTEVKPKRERARRYLPSLPSAGSAADMNQVEYLGLADRTAVEWDSLKNYEMFSLSPDGSFPLMKVSRSKAVRLADREVMMVGGGRCFRVSLSNHPKAKTSPSSP</sequence>
<accession>A0A2K8SYD6</accession>
<dbReference type="EMBL" id="CP024785">
    <property type="protein sequence ID" value="AUB40459.1"/>
    <property type="molecule type" value="Genomic_DNA"/>
</dbReference>
<gene>
    <name evidence="2" type="ORF">COO91_06474</name>
</gene>
<evidence type="ECO:0000256" key="1">
    <source>
        <dbReference type="SAM" id="MobiDB-lite"/>
    </source>
</evidence>
<dbReference type="RefSeq" id="WP_100901168.1">
    <property type="nucleotide sequence ID" value="NZ_CAWNNC010000001.1"/>
</dbReference>
<dbReference type="KEGG" id="nfl:COO91_06474"/>
<protein>
    <submittedName>
        <fullName evidence="2">Uncharacterized protein</fullName>
    </submittedName>
</protein>